<dbReference type="eggNOG" id="COG1566">
    <property type="taxonomic scope" value="Bacteria"/>
</dbReference>
<name>A0A085JN50_9GAMM</name>
<dbReference type="SUPFAM" id="SSF111369">
    <property type="entry name" value="HlyD-like secretion proteins"/>
    <property type="match status" value="1"/>
</dbReference>
<accession>A0A085JN50</accession>
<sequence>MLLKYREVAFFILMMSLTACRVQSPPTYPGYSYGEFIYLSYSANERIDQLWVKKGDKVRKGQTLLTMEAFTTRNTLEISEKEYLAEKARLTDLISGERPAELAVIRAQLESALSEEELAKKQYTRLQKLYRTGVISADEWQKSAAGYRQKSARVEELKSRLDVGKLPARDALIESQQLQVESARLQRDKARWELQQSTLIAPQDALVFDTLYRPGERVIAGRPLISLLSPENVRVRFFIPEKELGALHTGMKVQLVCDGCKQSYAGRINYISPEAEYSPPVIYSTERREKLVYMAEAVPEKSAAALINIGQPYRVEIIPDE</sequence>
<feature type="coiled-coil region" evidence="3">
    <location>
        <begin position="168"/>
        <end position="195"/>
    </location>
</feature>
<dbReference type="Gene3D" id="1.10.287.470">
    <property type="entry name" value="Helix hairpin bin"/>
    <property type="match status" value="1"/>
</dbReference>
<dbReference type="GO" id="GO:0030313">
    <property type="term" value="C:cell envelope"/>
    <property type="evidence" value="ECO:0007669"/>
    <property type="project" value="UniProtKB-SubCell"/>
</dbReference>
<keyword evidence="2 3" id="KW-0175">Coiled coil</keyword>
<dbReference type="RefSeq" id="WP_025902429.1">
    <property type="nucleotide sequence ID" value="NZ_ATMJ01000077.1"/>
</dbReference>
<reference evidence="4 5" key="1">
    <citation type="submission" date="2014-05" db="EMBL/GenBank/DDBJ databases">
        <title>ATOL: Assembling a taxonomically balanced genome-scale reconstruction of the evolutionary history of the Enterobacteriaceae.</title>
        <authorList>
            <person name="Plunkett G.III."/>
            <person name="Neeno-Eckwall E.C."/>
            <person name="Glasner J.D."/>
            <person name="Perna N.T."/>
        </authorList>
    </citation>
    <scope>NUCLEOTIDE SEQUENCE [LARGE SCALE GENOMIC DNA]</scope>
    <source>
        <strain evidence="4 5">ATCC 33301</strain>
    </source>
</reference>
<dbReference type="Proteomes" id="UP000028602">
    <property type="component" value="Unassembled WGS sequence"/>
</dbReference>
<dbReference type="PANTHER" id="PTHR32347">
    <property type="entry name" value="EFFLUX SYSTEM COMPONENT YKNX-RELATED"/>
    <property type="match status" value="1"/>
</dbReference>
<proteinExistence type="predicted"/>
<dbReference type="Gene3D" id="2.40.50.100">
    <property type="match status" value="1"/>
</dbReference>
<comment type="subcellular location">
    <subcellularLocation>
        <location evidence="1">Cell envelope</location>
    </subcellularLocation>
</comment>
<evidence type="ECO:0000313" key="5">
    <source>
        <dbReference type="Proteomes" id="UP000028602"/>
    </source>
</evidence>
<keyword evidence="5" id="KW-1185">Reference proteome</keyword>
<dbReference type="PANTHER" id="PTHR32347:SF23">
    <property type="entry name" value="BLL5650 PROTEIN"/>
    <property type="match status" value="1"/>
</dbReference>
<dbReference type="EMBL" id="JMPR01000011">
    <property type="protein sequence ID" value="KFD21896.1"/>
    <property type="molecule type" value="Genomic_DNA"/>
</dbReference>
<evidence type="ECO:0000256" key="3">
    <source>
        <dbReference type="SAM" id="Coils"/>
    </source>
</evidence>
<dbReference type="OrthoDB" id="8558741at2"/>
<dbReference type="PROSITE" id="PS51257">
    <property type="entry name" value="PROKAR_LIPOPROTEIN"/>
    <property type="match status" value="1"/>
</dbReference>
<evidence type="ECO:0000313" key="4">
    <source>
        <dbReference type="EMBL" id="KFD21896.1"/>
    </source>
</evidence>
<organism evidence="4 5">
    <name type="scientific">Tatumella ptyseos ATCC 33301</name>
    <dbReference type="NCBI Taxonomy" id="1005995"/>
    <lineage>
        <taxon>Bacteria</taxon>
        <taxon>Pseudomonadati</taxon>
        <taxon>Pseudomonadota</taxon>
        <taxon>Gammaproteobacteria</taxon>
        <taxon>Enterobacterales</taxon>
        <taxon>Erwiniaceae</taxon>
        <taxon>Tatumella</taxon>
    </lineage>
</organism>
<dbReference type="AlphaFoldDB" id="A0A085JN50"/>
<protein>
    <submittedName>
        <fullName evidence="4">HlyD family secretion protein</fullName>
    </submittedName>
</protein>
<dbReference type="InterPro" id="IPR050465">
    <property type="entry name" value="UPF0194_transport"/>
</dbReference>
<dbReference type="Gene3D" id="2.40.30.170">
    <property type="match status" value="1"/>
</dbReference>
<evidence type="ECO:0000256" key="1">
    <source>
        <dbReference type="ARBA" id="ARBA00004196"/>
    </source>
</evidence>
<evidence type="ECO:0000256" key="2">
    <source>
        <dbReference type="ARBA" id="ARBA00023054"/>
    </source>
</evidence>
<gene>
    <name evidence="4" type="ORF">GTPT_0608</name>
</gene>
<comment type="caution">
    <text evidence="4">The sequence shown here is derived from an EMBL/GenBank/DDBJ whole genome shotgun (WGS) entry which is preliminary data.</text>
</comment>